<proteinExistence type="inferred from homology"/>
<evidence type="ECO:0000256" key="3">
    <source>
        <dbReference type="ARBA" id="ARBA00022840"/>
    </source>
</evidence>
<evidence type="ECO:0000256" key="2">
    <source>
        <dbReference type="ARBA" id="ARBA00022741"/>
    </source>
</evidence>
<dbReference type="EMBL" id="MFIW01000030">
    <property type="protein sequence ID" value="OGF97969.1"/>
    <property type="molecule type" value="Genomic_DNA"/>
</dbReference>
<evidence type="ECO:0000256" key="1">
    <source>
        <dbReference type="ARBA" id="ARBA00006611"/>
    </source>
</evidence>
<sequence>MSVNKRGRLGDLLLSSNLVTEEQLQEALNVQNNTHQKLGEILIQLNYIKEENLINLLSEQLAIPTIDLEHYVIEPQTISLLSKWLADTYKVIPLFKLGNMLNVAMVDPQDIVAQDEIRRETGLEVEPAICTLSDMERALKQYYGTNGSLEDVIHEASEASAGLLQTEELDVRNLEGMIQEGPVIRFVNELILQAVKEDASDIHIEPESKYTRTRFRVDGNLSEVSILPKGMELPVISRVKVMAKLDIAKSRIPQDGRFDLNLPMGDVSIRVSTFPTIYGENLVMRLLSKRTVSLGIKSLGFEPDDLERVVEMVKKPYGFLLVTGPTGSGKTTTLYAMMNEINSVTKNIITIEDPVEYQLEMVRQSQVNPKAGLTFANGLRAILRQDPDVIMVGEIRDRETGDIAIQAAMTGHLVLATFHTNDAPGALTRMVEMGVEPFLLSSTVTGVIAQRLIRTLCDKCKAPFEPSAELLQRVFGRSLDGGSYFKAQGCDNCRMTGFRGRRAIFEVLPMNDEIRDCLITKSHSSRIREIAISHGMRVLRENGLRKAMGGETSIEEIIETTIED</sequence>
<dbReference type="GO" id="GO:0016887">
    <property type="term" value="F:ATP hydrolysis activity"/>
    <property type="evidence" value="ECO:0007669"/>
    <property type="project" value="TreeGrafter"/>
</dbReference>
<dbReference type="Gene3D" id="3.30.450.90">
    <property type="match status" value="1"/>
</dbReference>
<dbReference type="PROSITE" id="PS00662">
    <property type="entry name" value="T2SP_E"/>
    <property type="match status" value="1"/>
</dbReference>
<keyword evidence="2" id="KW-0547">Nucleotide-binding</keyword>
<dbReference type="CDD" id="cd01129">
    <property type="entry name" value="PulE-GspE-like"/>
    <property type="match status" value="1"/>
</dbReference>
<dbReference type="InterPro" id="IPR001482">
    <property type="entry name" value="T2SS/T4SS_dom"/>
</dbReference>
<comment type="caution">
    <text evidence="5">The sequence shown here is derived from an EMBL/GenBank/DDBJ whole genome shotgun (WGS) entry which is preliminary data.</text>
</comment>
<reference evidence="5 6" key="1">
    <citation type="journal article" date="2016" name="Nat. Commun.">
        <title>Thousands of microbial genomes shed light on interconnected biogeochemical processes in an aquifer system.</title>
        <authorList>
            <person name="Anantharaman K."/>
            <person name="Brown C.T."/>
            <person name="Hug L.A."/>
            <person name="Sharon I."/>
            <person name="Castelle C.J."/>
            <person name="Probst A.J."/>
            <person name="Thomas B.C."/>
            <person name="Singh A."/>
            <person name="Wilkins M.J."/>
            <person name="Karaoz U."/>
            <person name="Brodie E.L."/>
            <person name="Williams K.H."/>
            <person name="Hubbard S.S."/>
            <person name="Banfield J.F."/>
        </authorList>
    </citation>
    <scope>NUCLEOTIDE SEQUENCE [LARGE SCALE GENOMIC DNA]</scope>
</reference>
<dbReference type="Pfam" id="PF05157">
    <property type="entry name" value="MshEN"/>
    <property type="match status" value="1"/>
</dbReference>
<evidence type="ECO:0000313" key="5">
    <source>
        <dbReference type="EMBL" id="OGF97969.1"/>
    </source>
</evidence>
<dbReference type="InterPro" id="IPR037257">
    <property type="entry name" value="T2SS_E_N_sf"/>
</dbReference>
<name>A0A1F5YCW5_9BACT</name>
<keyword evidence="3" id="KW-0067">ATP-binding</keyword>
<dbReference type="FunFam" id="3.40.50.300:FF:000398">
    <property type="entry name" value="Type IV pilus assembly ATPase PilB"/>
    <property type="match status" value="1"/>
</dbReference>
<feature type="domain" description="Bacterial type II secretion system protein E" evidence="4">
    <location>
        <begin position="383"/>
        <end position="397"/>
    </location>
</feature>
<dbReference type="PANTHER" id="PTHR30258">
    <property type="entry name" value="TYPE II SECRETION SYSTEM PROTEIN GSPE-RELATED"/>
    <property type="match status" value="1"/>
</dbReference>
<dbReference type="SUPFAM" id="SSF52540">
    <property type="entry name" value="P-loop containing nucleoside triphosphate hydrolases"/>
    <property type="match status" value="1"/>
</dbReference>
<dbReference type="Proteomes" id="UP000179034">
    <property type="component" value="Unassembled WGS sequence"/>
</dbReference>
<dbReference type="PANTHER" id="PTHR30258:SF1">
    <property type="entry name" value="PROTEIN TRANSPORT PROTEIN HOFB HOMOLOG"/>
    <property type="match status" value="1"/>
</dbReference>
<dbReference type="InterPro" id="IPR027417">
    <property type="entry name" value="P-loop_NTPase"/>
</dbReference>
<accession>A0A1F5YCW5</accession>
<dbReference type="GO" id="GO:0005524">
    <property type="term" value="F:ATP binding"/>
    <property type="evidence" value="ECO:0007669"/>
    <property type="project" value="UniProtKB-KW"/>
</dbReference>
<dbReference type="SMART" id="SM00382">
    <property type="entry name" value="AAA"/>
    <property type="match status" value="1"/>
</dbReference>
<evidence type="ECO:0000259" key="4">
    <source>
        <dbReference type="PROSITE" id="PS00662"/>
    </source>
</evidence>
<evidence type="ECO:0000313" key="6">
    <source>
        <dbReference type="Proteomes" id="UP000179034"/>
    </source>
</evidence>
<dbReference type="AlphaFoldDB" id="A0A1F5YCW5"/>
<organism evidence="5 6">
    <name type="scientific">Candidatus Glassbacteria bacterium RBG_16_58_8</name>
    <dbReference type="NCBI Taxonomy" id="1817866"/>
    <lineage>
        <taxon>Bacteria</taxon>
        <taxon>Candidatus Glassiibacteriota</taxon>
    </lineage>
</organism>
<gene>
    <name evidence="5" type="ORF">A2Z06_03205</name>
</gene>
<dbReference type="Gene3D" id="3.40.50.300">
    <property type="entry name" value="P-loop containing nucleotide triphosphate hydrolases"/>
    <property type="match status" value="1"/>
</dbReference>
<dbReference type="InterPro" id="IPR003593">
    <property type="entry name" value="AAA+_ATPase"/>
</dbReference>
<dbReference type="Pfam" id="PF00437">
    <property type="entry name" value="T2SSE"/>
    <property type="match status" value="1"/>
</dbReference>
<dbReference type="Gene3D" id="3.30.300.160">
    <property type="entry name" value="Type II secretion system, protein E, N-terminal domain"/>
    <property type="match status" value="1"/>
</dbReference>
<dbReference type="SUPFAM" id="SSF160246">
    <property type="entry name" value="EspE N-terminal domain-like"/>
    <property type="match status" value="1"/>
</dbReference>
<dbReference type="InterPro" id="IPR007831">
    <property type="entry name" value="T2SS_GspE_N"/>
</dbReference>
<protein>
    <recommendedName>
        <fullName evidence="4">Bacterial type II secretion system protein E domain-containing protein</fullName>
    </recommendedName>
</protein>
<dbReference type="GO" id="GO:0005886">
    <property type="term" value="C:plasma membrane"/>
    <property type="evidence" value="ECO:0007669"/>
    <property type="project" value="TreeGrafter"/>
</dbReference>
<comment type="similarity">
    <text evidence="1">Belongs to the GSP E family.</text>
</comment>